<name>A0A7R8ZN16_9CRUS</name>
<reference evidence="2" key="1">
    <citation type="submission" date="2020-11" db="EMBL/GenBank/DDBJ databases">
        <authorList>
            <person name="Tran Van P."/>
        </authorList>
    </citation>
    <scope>NUCLEOTIDE SEQUENCE</scope>
</reference>
<protein>
    <submittedName>
        <fullName evidence="2">Uncharacterized protein</fullName>
    </submittedName>
</protein>
<dbReference type="EMBL" id="OB660569">
    <property type="protein sequence ID" value="CAD7225430.1"/>
    <property type="molecule type" value="Genomic_DNA"/>
</dbReference>
<proteinExistence type="predicted"/>
<feature type="compositionally biased region" description="Acidic residues" evidence="1">
    <location>
        <begin position="107"/>
        <end position="116"/>
    </location>
</feature>
<organism evidence="2">
    <name type="scientific">Cyprideis torosa</name>
    <dbReference type="NCBI Taxonomy" id="163714"/>
    <lineage>
        <taxon>Eukaryota</taxon>
        <taxon>Metazoa</taxon>
        <taxon>Ecdysozoa</taxon>
        <taxon>Arthropoda</taxon>
        <taxon>Crustacea</taxon>
        <taxon>Oligostraca</taxon>
        <taxon>Ostracoda</taxon>
        <taxon>Podocopa</taxon>
        <taxon>Podocopida</taxon>
        <taxon>Cytherocopina</taxon>
        <taxon>Cytheroidea</taxon>
        <taxon>Cytherideidae</taxon>
        <taxon>Cyprideis</taxon>
    </lineage>
</organism>
<dbReference type="AlphaFoldDB" id="A0A7R8ZN16"/>
<evidence type="ECO:0000256" key="1">
    <source>
        <dbReference type="SAM" id="MobiDB-lite"/>
    </source>
</evidence>
<evidence type="ECO:0000313" key="2">
    <source>
        <dbReference type="EMBL" id="CAD7225430.1"/>
    </source>
</evidence>
<feature type="region of interest" description="Disordered" evidence="1">
    <location>
        <begin position="106"/>
        <end position="157"/>
    </location>
</feature>
<gene>
    <name evidence="2" type="ORF">CTOB1V02_LOCUS3371</name>
</gene>
<sequence length="157" mass="17038">MDLSLSESTVIYTVQLSTLESQTPQLEEVFKEEFLELYKIYSKRAFSSWPSYWSSWAWPPPEAGVVFASEAAAEAEEAEAQAEAAVEVSADSLAEVLEEAVGSVEAVAEEDSEESLEAVPEAVPEVEAEEAAPVAEDGNGGYQDEEVPSVSSLHFER</sequence>
<accession>A0A7R8ZN16</accession>